<keyword evidence="6 7" id="KW-0472">Membrane</keyword>
<dbReference type="RefSeq" id="WP_188710818.1">
    <property type="nucleotide sequence ID" value="NZ_BMHO01000001.1"/>
</dbReference>
<evidence type="ECO:0000256" key="7">
    <source>
        <dbReference type="SAM" id="Phobius"/>
    </source>
</evidence>
<sequence length="466" mass="48833">MQIWQVVVLTILLMLVLLATRMPVAFSLGAAGGVGLVLLQGTDYATRTLGSVPFSTTATFTLTIIPMFVLMGMLAVRANIAENVFAVAHHFVRRAPGGLGVATVMACAGFSAVSGSSIGTAATMAKLSVEQMRQKGYPPALATGIVAVAGTLGVMIPPSTFLVLYAVMASESVAQMLAAGIVPGLLSALGYVVYIMVAGQRQVSRDHEDLDGAIGEARSELQDKKIVGRQRAASDTVTASRPRVRSLPWRGVAHVAILFLIVIGGMYTGLFTSTESAAIGALAALVILAVENRRQGLRATIRHFRDALLDTAQATSMVFFVVIGSAILSTFFVAAGVTQAITEWVGELPLPPLAVMAILLVCLVPLGMFLESMSILIITVPILVPIAAEFGFSGIWLGIMIVKFIEIGMVTPPVGILTFVVSGATGVKPETVFRGVMPLLGIEAVTTTLLLLFPALTLFLPSLVAV</sequence>
<keyword evidence="4 7" id="KW-0812">Transmembrane</keyword>
<feature type="transmembrane region" description="Helical" evidence="7">
    <location>
        <begin position="173"/>
        <end position="197"/>
    </location>
</feature>
<feature type="transmembrane region" description="Helical" evidence="7">
    <location>
        <begin position="251"/>
        <end position="270"/>
    </location>
</feature>
<dbReference type="InterPro" id="IPR010656">
    <property type="entry name" value="DctM"/>
</dbReference>
<proteinExistence type="predicted"/>
<name>A0A916Y352_9MICO</name>
<evidence type="ECO:0000313" key="10">
    <source>
        <dbReference type="Proteomes" id="UP000633205"/>
    </source>
</evidence>
<evidence type="ECO:0000313" key="9">
    <source>
        <dbReference type="EMBL" id="GGD28720.1"/>
    </source>
</evidence>
<evidence type="ECO:0000259" key="8">
    <source>
        <dbReference type="Pfam" id="PF06808"/>
    </source>
</evidence>
<feature type="transmembrane region" description="Helical" evidence="7">
    <location>
        <begin position="382"/>
        <end position="401"/>
    </location>
</feature>
<dbReference type="GO" id="GO:0022857">
    <property type="term" value="F:transmembrane transporter activity"/>
    <property type="evidence" value="ECO:0007669"/>
    <property type="project" value="TreeGrafter"/>
</dbReference>
<keyword evidence="10" id="KW-1185">Reference proteome</keyword>
<dbReference type="Proteomes" id="UP000633205">
    <property type="component" value="Unassembled WGS sequence"/>
</dbReference>
<feature type="transmembrane region" description="Helical" evidence="7">
    <location>
        <begin position="314"/>
        <end position="338"/>
    </location>
</feature>
<dbReference type="InterPro" id="IPR004681">
    <property type="entry name" value="TRAP_DctM"/>
</dbReference>
<feature type="transmembrane region" description="Helical" evidence="7">
    <location>
        <begin position="140"/>
        <end position="167"/>
    </location>
</feature>
<evidence type="ECO:0000256" key="2">
    <source>
        <dbReference type="ARBA" id="ARBA00022475"/>
    </source>
</evidence>
<dbReference type="GO" id="GO:0005886">
    <property type="term" value="C:plasma membrane"/>
    <property type="evidence" value="ECO:0007669"/>
    <property type="project" value="UniProtKB-SubCell"/>
</dbReference>
<evidence type="ECO:0000256" key="5">
    <source>
        <dbReference type="ARBA" id="ARBA00022989"/>
    </source>
</evidence>
<protein>
    <submittedName>
        <fullName evidence="9">C4-dicarboxylate ABC transporter permease</fullName>
    </submittedName>
</protein>
<evidence type="ECO:0000256" key="1">
    <source>
        <dbReference type="ARBA" id="ARBA00004429"/>
    </source>
</evidence>
<feature type="domain" description="TRAP C4-dicarboxylate transport system permease DctM subunit" evidence="8">
    <location>
        <begin position="12"/>
        <end position="456"/>
    </location>
</feature>
<reference evidence="9" key="1">
    <citation type="journal article" date="2014" name="Int. J. Syst. Evol. Microbiol.">
        <title>Complete genome sequence of Corynebacterium casei LMG S-19264T (=DSM 44701T), isolated from a smear-ripened cheese.</title>
        <authorList>
            <consortium name="US DOE Joint Genome Institute (JGI-PGF)"/>
            <person name="Walter F."/>
            <person name="Albersmeier A."/>
            <person name="Kalinowski J."/>
            <person name="Ruckert C."/>
        </authorList>
    </citation>
    <scope>NUCLEOTIDE SEQUENCE</scope>
    <source>
        <strain evidence="9">CGMCC 1.15152</strain>
    </source>
</reference>
<organism evidence="9 10">
    <name type="scientific">Microbacterium faecale</name>
    <dbReference type="NCBI Taxonomy" id="1804630"/>
    <lineage>
        <taxon>Bacteria</taxon>
        <taxon>Bacillati</taxon>
        <taxon>Actinomycetota</taxon>
        <taxon>Actinomycetes</taxon>
        <taxon>Micrococcales</taxon>
        <taxon>Microbacteriaceae</taxon>
        <taxon>Microbacterium</taxon>
    </lineage>
</organism>
<dbReference type="Pfam" id="PF06808">
    <property type="entry name" value="DctM"/>
    <property type="match status" value="1"/>
</dbReference>
<dbReference type="PANTHER" id="PTHR33362">
    <property type="entry name" value="SIALIC ACID TRAP TRANSPORTER PERMEASE PROTEIN SIAT-RELATED"/>
    <property type="match status" value="1"/>
</dbReference>
<feature type="transmembrane region" description="Helical" evidence="7">
    <location>
        <begin position="407"/>
        <end position="427"/>
    </location>
</feature>
<accession>A0A916Y352</accession>
<keyword evidence="5 7" id="KW-1133">Transmembrane helix</keyword>
<feature type="transmembrane region" description="Helical" evidence="7">
    <location>
        <begin position="54"/>
        <end position="76"/>
    </location>
</feature>
<comment type="caution">
    <text evidence="9">The sequence shown here is derived from an EMBL/GenBank/DDBJ whole genome shotgun (WGS) entry which is preliminary data.</text>
</comment>
<evidence type="ECO:0000256" key="6">
    <source>
        <dbReference type="ARBA" id="ARBA00023136"/>
    </source>
</evidence>
<dbReference type="NCBIfam" id="TIGR00786">
    <property type="entry name" value="dctM"/>
    <property type="match status" value="1"/>
</dbReference>
<feature type="transmembrane region" description="Helical" evidence="7">
    <location>
        <begin position="350"/>
        <end position="370"/>
    </location>
</feature>
<dbReference type="PANTHER" id="PTHR33362:SF5">
    <property type="entry name" value="C4-DICARBOXYLATE TRAP TRANSPORTER LARGE PERMEASE PROTEIN DCTM"/>
    <property type="match status" value="1"/>
</dbReference>
<comment type="subcellular location">
    <subcellularLocation>
        <location evidence="1">Cell inner membrane</location>
        <topology evidence="1">Multi-pass membrane protein</topology>
    </subcellularLocation>
</comment>
<evidence type="ECO:0000256" key="3">
    <source>
        <dbReference type="ARBA" id="ARBA00022519"/>
    </source>
</evidence>
<gene>
    <name evidence="9" type="ORF">GCM10010915_05960</name>
</gene>
<dbReference type="PIRSF" id="PIRSF006066">
    <property type="entry name" value="HI0050"/>
    <property type="match status" value="1"/>
</dbReference>
<dbReference type="AlphaFoldDB" id="A0A916Y352"/>
<evidence type="ECO:0000256" key="4">
    <source>
        <dbReference type="ARBA" id="ARBA00022692"/>
    </source>
</evidence>
<feature type="transmembrane region" description="Helical" evidence="7">
    <location>
        <begin position="439"/>
        <end position="460"/>
    </location>
</feature>
<reference evidence="9" key="2">
    <citation type="submission" date="2020-09" db="EMBL/GenBank/DDBJ databases">
        <authorList>
            <person name="Sun Q."/>
            <person name="Zhou Y."/>
        </authorList>
    </citation>
    <scope>NUCLEOTIDE SEQUENCE</scope>
    <source>
        <strain evidence="9">CGMCC 1.15152</strain>
    </source>
</reference>
<keyword evidence="3" id="KW-0997">Cell inner membrane</keyword>
<dbReference type="EMBL" id="BMHO01000001">
    <property type="protein sequence ID" value="GGD28720.1"/>
    <property type="molecule type" value="Genomic_DNA"/>
</dbReference>
<keyword evidence="2" id="KW-1003">Cell membrane</keyword>